<evidence type="ECO:0000313" key="3">
    <source>
        <dbReference type="Proteomes" id="UP001183643"/>
    </source>
</evidence>
<dbReference type="RefSeq" id="WP_310370043.1">
    <property type="nucleotide sequence ID" value="NZ_JAVDYB010000001.1"/>
</dbReference>
<organism evidence="2 3">
    <name type="scientific">Catenuloplanes atrovinosus</name>
    <dbReference type="NCBI Taxonomy" id="137266"/>
    <lineage>
        <taxon>Bacteria</taxon>
        <taxon>Bacillati</taxon>
        <taxon>Actinomycetota</taxon>
        <taxon>Actinomycetes</taxon>
        <taxon>Micromonosporales</taxon>
        <taxon>Micromonosporaceae</taxon>
        <taxon>Catenuloplanes</taxon>
    </lineage>
</organism>
<evidence type="ECO:0000256" key="1">
    <source>
        <dbReference type="SAM" id="MobiDB-lite"/>
    </source>
</evidence>
<accession>A0AAE4CDL1</accession>
<feature type="region of interest" description="Disordered" evidence="1">
    <location>
        <begin position="223"/>
        <end position="248"/>
    </location>
</feature>
<gene>
    <name evidence="2" type="ORF">J2S41_004413</name>
</gene>
<dbReference type="Proteomes" id="UP001183643">
    <property type="component" value="Unassembled WGS sequence"/>
</dbReference>
<keyword evidence="3" id="KW-1185">Reference proteome</keyword>
<sequence>MPSRDIAGRPALDRDGIAERYDRSSNLIDWLVAGRDANGFPSPIEVEQGGRGVRLRNGQLHGREWYAVEDTDAFFTAYATAGQARVAGTPLAGDPEELLDARKIAVELDISYDTWRGWVKDSIPDWEAGRPGYVPWPDLVEQADGPHGYVHRYWKRGTIQTAFVDARPGKGRGAKRGRPPGGGATLNDYHAAVDRLPAGATVNDIAREMNVSAQVVKRLRRKLRDEQSSQAPPAALIEHNTLDRDTDR</sequence>
<comment type="caution">
    <text evidence="2">The sequence shown here is derived from an EMBL/GenBank/DDBJ whole genome shotgun (WGS) entry which is preliminary data.</text>
</comment>
<dbReference type="AlphaFoldDB" id="A0AAE4CDL1"/>
<dbReference type="EMBL" id="JAVDYB010000001">
    <property type="protein sequence ID" value="MDR7277635.1"/>
    <property type="molecule type" value="Genomic_DNA"/>
</dbReference>
<protein>
    <submittedName>
        <fullName evidence="2">Uncharacterized protein</fullName>
    </submittedName>
</protein>
<proteinExistence type="predicted"/>
<evidence type="ECO:0000313" key="2">
    <source>
        <dbReference type="EMBL" id="MDR7277635.1"/>
    </source>
</evidence>
<name>A0AAE4CDL1_9ACTN</name>
<reference evidence="2" key="1">
    <citation type="submission" date="2023-07" db="EMBL/GenBank/DDBJ databases">
        <title>Sequencing the genomes of 1000 actinobacteria strains.</title>
        <authorList>
            <person name="Klenk H.-P."/>
        </authorList>
    </citation>
    <scope>NUCLEOTIDE SEQUENCE</scope>
    <source>
        <strain evidence="2">DSM 44707</strain>
    </source>
</reference>